<dbReference type="PROSITE" id="PS50022">
    <property type="entry name" value="FA58C_3"/>
    <property type="match status" value="1"/>
</dbReference>
<dbReference type="InterPro" id="IPR012341">
    <property type="entry name" value="6hp_glycosidase-like_sf"/>
</dbReference>
<dbReference type="GO" id="GO:0000272">
    <property type="term" value="P:polysaccharide catabolic process"/>
    <property type="evidence" value="ECO:0007669"/>
    <property type="project" value="UniProtKB-KW"/>
</dbReference>
<dbReference type="SMART" id="SM00060">
    <property type="entry name" value="FN3"/>
    <property type="match status" value="1"/>
</dbReference>
<dbReference type="InterPro" id="IPR037018">
    <property type="entry name" value="GH65_N"/>
</dbReference>
<dbReference type="PANTHER" id="PTHR11051:SF8">
    <property type="entry name" value="PROTEIN-GLUCOSYLGALACTOSYLHYDROXYLYSINE GLUCOSIDASE"/>
    <property type="match status" value="1"/>
</dbReference>
<reference evidence="10 11" key="1">
    <citation type="submission" date="2019-02" db="EMBL/GenBank/DDBJ databases">
        <title>Genomic Encyclopedia of Type Strains, Phase IV (KMG-IV): sequencing the most valuable type-strain genomes for metagenomic binning, comparative biology and taxonomic classification.</title>
        <authorList>
            <person name="Goeker M."/>
        </authorList>
    </citation>
    <scope>NUCLEOTIDE SEQUENCE [LARGE SCALE GENOMIC DNA]</scope>
    <source>
        <strain evidence="10 11">DSM 45622</strain>
    </source>
</reference>
<dbReference type="Gene3D" id="2.60.120.260">
    <property type="entry name" value="Galactose-binding domain-like"/>
    <property type="match status" value="3"/>
</dbReference>
<dbReference type="SUPFAM" id="SSF49785">
    <property type="entry name" value="Galactose-binding domain-like"/>
    <property type="match status" value="3"/>
</dbReference>
<keyword evidence="3 10" id="KW-0378">Hydrolase</keyword>
<keyword evidence="5" id="KW-0624">Polysaccharide degradation</keyword>
<dbReference type="PROSITE" id="PS51175">
    <property type="entry name" value="CBM6"/>
    <property type="match status" value="2"/>
</dbReference>
<feature type="domain" description="CBM6" evidence="9">
    <location>
        <begin position="145"/>
        <end position="280"/>
    </location>
</feature>
<evidence type="ECO:0000259" key="8">
    <source>
        <dbReference type="PROSITE" id="PS50853"/>
    </source>
</evidence>
<evidence type="ECO:0000256" key="2">
    <source>
        <dbReference type="ARBA" id="ARBA00022729"/>
    </source>
</evidence>
<dbReference type="OrthoDB" id="9816160at2"/>
<dbReference type="Pfam" id="PF00041">
    <property type="entry name" value="fn3"/>
    <property type="match status" value="1"/>
</dbReference>
<dbReference type="Proteomes" id="UP000293638">
    <property type="component" value="Unassembled WGS sequence"/>
</dbReference>
<dbReference type="Gene3D" id="2.60.420.10">
    <property type="entry name" value="Maltose phosphorylase, domain 3"/>
    <property type="match status" value="1"/>
</dbReference>
<dbReference type="InterPro" id="IPR005195">
    <property type="entry name" value="Glyco_hydro_65_M"/>
</dbReference>
<dbReference type="SUPFAM" id="SSF48208">
    <property type="entry name" value="Six-hairpin glycosidases"/>
    <property type="match status" value="1"/>
</dbReference>
<dbReference type="GO" id="GO:0016757">
    <property type="term" value="F:glycosyltransferase activity"/>
    <property type="evidence" value="ECO:0007669"/>
    <property type="project" value="UniProtKB-ARBA"/>
</dbReference>
<dbReference type="GO" id="GO:0005993">
    <property type="term" value="P:trehalose catabolic process"/>
    <property type="evidence" value="ECO:0007669"/>
    <property type="project" value="TreeGrafter"/>
</dbReference>
<feature type="chain" id="PRO_5020667534" evidence="6">
    <location>
        <begin position="44"/>
        <end position="1434"/>
    </location>
</feature>
<keyword evidence="2 6" id="KW-0732">Signal</keyword>
<gene>
    <name evidence="10" type="ORF">EV189_1630</name>
</gene>
<comment type="caution">
    <text evidence="10">The sequence shown here is derived from an EMBL/GenBank/DDBJ whole genome shotgun (WGS) entry which is preliminary data.</text>
</comment>
<evidence type="ECO:0000313" key="10">
    <source>
        <dbReference type="EMBL" id="RZS89854.1"/>
    </source>
</evidence>
<dbReference type="SUPFAM" id="SSF74650">
    <property type="entry name" value="Galactose mutarotase-like"/>
    <property type="match status" value="1"/>
</dbReference>
<dbReference type="Gene3D" id="2.60.40.10">
    <property type="entry name" value="Immunoglobulins"/>
    <property type="match status" value="1"/>
</dbReference>
<dbReference type="Pfam" id="PF03633">
    <property type="entry name" value="Glyco_hydro_65C"/>
    <property type="match status" value="1"/>
</dbReference>
<keyword evidence="4" id="KW-0326">Glycosidase</keyword>
<organism evidence="10 11">
    <name type="scientific">Motilibacter rhizosphaerae</name>
    <dbReference type="NCBI Taxonomy" id="598652"/>
    <lineage>
        <taxon>Bacteria</taxon>
        <taxon>Bacillati</taxon>
        <taxon>Actinomycetota</taxon>
        <taxon>Actinomycetes</taxon>
        <taxon>Motilibacterales</taxon>
        <taxon>Motilibacteraceae</taxon>
        <taxon>Motilibacter</taxon>
    </lineage>
</organism>
<dbReference type="InterPro" id="IPR003961">
    <property type="entry name" value="FN3_dom"/>
</dbReference>
<dbReference type="GO" id="GO:0030246">
    <property type="term" value="F:carbohydrate binding"/>
    <property type="evidence" value="ECO:0007669"/>
    <property type="project" value="InterPro"/>
</dbReference>
<evidence type="ECO:0000256" key="1">
    <source>
        <dbReference type="ARBA" id="ARBA00006768"/>
    </source>
</evidence>
<evidence type="ECO:0000256" key="5">
    <source>
        <dbReference type="ARBA" id="ARBA00023326"/>
    </source>
</evidence>
<keyword evidence="5" id="KW-0119">Carbohydrate metabolism</keyword>
<dbReference type="GO" id="GO:0140096">
    <property type="term" value="F:catalytic activity, acting on a protein"/>
    <property type="evidence" value="ECO:0007669"/>
    <property type="project" value="UniProtKB-ARBA"/>
</dbReference>
<name>A0A4Q7NSC6_9ACTN</name>
<dbReference type="Pfam" id="PF03636">
    <property type="entry name" value="Glyco_hydro_65N"/>
    <property type="match status" value="1"/>
</dbReference>
<evidence type="ECO:0000256" key="3">
    <source>
        <dbReference type="ARBA" id="ARBA00022801"/>
    </source>
</evidence>
<evidence type="ECO:0000256" key="6">
    <source>
        <dbReference type="SAM" id="SignalP"/>
    </source>
</evidence>
<dbReference type="SUPFAM" id="SSF49265">
    <property type="entry name" value="Fibronectin type III"/>
    <property type="match status" value="1"/>
</dbReference>
<feature type="domain" description="F5/8 type C" evidence="7">
    <location>
        <begin position="911"/>
        <end position="1042"/>
    </location>
</feature>
<dbReference type="PROSITE" id="PS50853">
    <property type="entry name" value="FN3"/>
    <property type="match status" value="1"/>
</dbReference>
<dbReference type="Pfam" id="PF00754">
    <property type="entry name" value="F5_F8_type_C"/>
    <property type="match status" value="1"/>
</dbReference>
<keyword evidence="11" id="KW-1185">Reference proteome</keyword>
<dbReference type="Pfam" id="PF16990">
    <property type="entry name" value="CBM_35"/>
    <property type="match status" value="1"/>
</dbReference>
<evidence type="ECO:0000259" key="7">
    <source>
        <dbReference type="PROSITE" id="PS50022"/>
    </source>
</evidence>
<evidence type="ECO:0000256" key="4">
    <source>
        <dbReference type="ARBA" id="ARBA00023295"/>
    </source>
</evidence>
<evidence type="ECO:0000259" key="9">
    <source>
        <dbReference type="PROSITE" id="PS51175"/>
    </source>
</evidence>
<feature type="domain" description="CBM6" evidence="9">
    <location>
        <begin position="1304"/>
        <end position="1429"/>
    </location>
</feature>
<dbReference type="InterPro" id="IPR011013">
    <property type="entry name" value="Gal_mutarotase_sf_dom"/>
</dbReference>
<dbReference type="InterPro" id="IPR008928">
    <property type="entry name" value="6-hairpin_glycosidase_sf"/>
</dbReference>
<dbReference type="Gene3D" id="1.50.10.10">
    <property type="match status" value="1"/>
</dbReference>
<sequence>MPLLGPALPQQQGRSRRHPLRTVPVLAAAALAATALGALPASARAGDAPADPADSAWTLSTTSTGSGYSPTFVGNGYLAARVPAEGTGWSTAPVATQAQVAGFYAKPADSVQIRASLPMWTSLGFSDGSATYGNLPAGAGCAYGQVCEAEAGELSGGATRASDHSGASGGAFAAGFGDQGHPVVGARTAVQVNDVPADGTATLTVRYANNDGGAGVRTRSLSVAVNGTRTGAVDLPPTDSWDSWATATVQVPVTKGTDAVALSCEAGDGCMVNVDYVALTAGGSPALPPGNGTTSDYRQTLDLRTGVLTTTLTWTSPAGRVTDLRYDVLADRAQAHVGAVRLTVHPHWSGTATATDALDGRAANAVTVSGSGVDAPAGRLAETVTADGTGLVAGLVSTLQAQDATTATASVGDLPAQSSAQRTTLAVEDGSTYTLTKYVGLATSVDTDRTDGLAPLEAATRASSGAAATGWDDLLAAHEDAWAQLWSSDISVPGDDALTLQARASMFYLLESTRAGVDWSTSPGGLSSDGYSGHVFWDMETWMFPSLLAQHPDIAAGADAYRQRLLPGAQAYAQQTGWKGARFPWESALAGDEQTPTWADTGKYEIHVTADVALAQWQYYEATGDEEWLRSKAWPVLAGAADFWASRVTPNAGGGYSIKDVIPPDEYAVGVDDDVYTNVAAATTLRIATQAAQIIGATADPRWSSIAAGIVVPYDRSLGIHPEYAGYSGQTIKQADAVMLQYPWGYSQPSSVAQADLDYYVGRTDLGGPSMTDAIHAIDTAELGTPGCSSWTFLQRSVNPFMRAPFDQFSETRGGGAFTFTTGAGGFLQEFLYGFTGLRWDTAAVQLDPVLPPQLPGLDLTGLAWQGRRFDLSVGPRTTTVTLRSGDPLPVQVAGGAAQTVAVGGTLDIPTRRPDLTPTSDEARCAAVSASSSDASFPAVGAVDGSAATQWRPTTDGASLTVDLGAATTVRRVRVVSGSGGTTAYTVAVSLDGSTWSDLGSVGAGADPTSSVVVSPTQARYVRYTAAAGTTPQVASLEATDTSPPDAPTGVTGVAGDGQVTLSWTAPSYDGAQPVDHYVITPYVDGVAQTPVTTKDAATSSVVTGLTNGTAYTFTVAAHTSVGDGVPSARSAPVQPRISLQRVDSGLDALVASGHVTPSAARELRRLLAPAIAADAAGDVAGTLQRLQAVRAYLDTAAPAKVDDTASALLQDELAQWLHQPAGLAALLHEIGALTRSGDIVPSTARLLQDRVTAAQDAEAAGDAVRERAQLDGLRGDVLGAKPSRVTALARQALLALIDPLLAQTIEAEDATLGGGACTADDHSGHSGSGFAACFTRVGASVAFTVDVPSAGTYDLALRYANGTGAEQTATLTLDGTQGQQVRLAPTAGWDTWGLHTTTVRLHAGANTVAYAYGPADSGNVNLDDLTVQPHAAG</sequence>
<dbReference type="InterPro" id="IPR013783">
    <property type="entry name" value="Ig-like_fold"/>
</dbReference>
<protein>
    <submittedName>
        <fullName evidence="10">Trehalose/maltose hydrolase-like predicted phosphorylase</fullName>
    </submittedName>
</protein>
<dbReference type="InterPro" id="IPR036116">
    <property type="entry name" value="FN3_sf"/>
</dbReference>
<dbReference type="InterPro" id="IPR000421">
    <property type="entry name" value="FA58C"/>
</dbReference>
<dbReference type="InterPro" id="IPR006311">
    <property type="entry name" value="TAT_signal"/>
</dbReference>
<comment type="similarity">
    <text evidence="1">Belongs to the glycosyl hydrolase 65 family.</text>
</comment>
<dbReference type="EMBL" id="SGXD01000002">
    <property type="protein sequence ID" value="RZS89854.1"/>
    <property type="molecule type" value="Genomic_DNA"/>
</dbReference>
<dbReference type="Pfam" id="PF03632">
    <property type="entry name" value="Glyco_hydro_65m"/>
    <property type="match status" value="1"/>
</dbReference>
<dbReference type="PANTHER" id="PTHR11051">
    <property type="entry name" value="GLYCOSYL HYDROLASE-RELATED"/>
    <property type="match status" value="1"/>
</dbReference>
<proteinExistence type="inferred from homology"/>
<dbReference type="CDD" id="cd00063">
    <property type="entry name" value="FN3"/>
    <property type="match status" value="1"/>
</dbReference>
<dbReference type="InterPro" id="IPR005196">
    <property type="entry name" value="Glyco_hydro_65_N"/>
</dbReference>
<dbReference type="CDD" id="cd04083">
    <property type="entry name" value="CBM35_Lmo2446-like"/>
    <property type="match status" value="1"/>
</dbReference>
<dbReference type="PROSITE" id="PS51318">
    <property type="entry name" value="TAT"/>
    <property type="match status" value="1"/>
</dbReference>
<evidence type="ECO:0000313" key="11">
    <source>
        <dbReference type="Proteomes" id="UP000293638"/>
    </source>
</evidence>
<dbReference type="SMART" id="SM00606">
    <property type="entry name" value="CBD_IV"/>
    <property type="match status" value="2"/>
</dbReference>
<dbReference type="InterPro" id="IPR005084">
    <property type="entry name" value="CBM6"/>
</dbReference>
<feature type="signal peptide" evidence="6">
    <location>
        <begin position="1"/>
        <end position="43"/>
    </location>
</feature>
<dbReference type="InterPro" id="IPR008979">
    <property type="entry name" value="Galactose-bd-like_sf"/>
</dbReference>
<dbReference type="FunFam" id="1.50.10.10:FF:000023">
    <property type="entry name" value="Protein-glucosylgalactosylhydroxylysine glucosidase"/>
    <property type="match status" value="1"/>
</dbReference>
<dbReference type="GO" id="GO:0004555">
    <property type="term" value="F:alpha,alpha-trehalase activity"/>
    <property type="evidence" value="ECO:0007669"/>
    <property type="project" value="TreeGrafter"/>
</dbReference>
<feature type="domain" description="Fibronectin type-III" evidence="8">
    <location>
        <begin position="1044"/>
        <end position="1139"/>
    </location>
</feature>
<dbReference type="InterPro" id="IPR005194">
    <property type="entry name" value="Glyco_hydro_65_C"/>
</dbReference>
<accession>A0A4Q7NSC6</accession>
<dbReference type="InterPro" id="IPR006584">
    <property type="entry name" value="Cellulose-bd_IV"/>
</dbReference>
<dbReference type="Gene3D" id="2.70.98.40">
    <property type="entry name" value="Glycoside hydrolase, family 65, N-terminal domain"/>
    <property type="match status" value="1"/>
</dbReference>